<feature type="active site" description="Nucleophile" evidence="4">
    <location>
        <position position="160"/>
    </location>
</feature>
<evidence type="ECO:0000256" key="2">
    <source>
        <dbReference type="ARBA" id="ARBA00022603"/>
    </source>
</evidence>
<organism evidence="6 7">
    <name type="scientific">Desulfosarcina alkanivorans</name>
    <dbReference type="NCBI Taxonomy" id="571177"/>
    <lineage>
        <taxon>Bacteria</taxon>
        <taxon>Pseudomonadati</taxon>
        <taxon>Thermodesulfobacteriota</taxon>
        <taxon>Desulfobacteria</taxon>
        <taxon>Desulfobacterales</taxon>
        <taxon>Desulfosarcinaceae</taxon>
        <taxon>Desulfosarcina</taxon>
    </lineage>
</organism>
<feature type="binding site" description="in other chain" evidence="4">
    <location>
        <position position="191"/>
    </location>
    <ligand>
        <name>dUMP</name>
        <dbReference type="ChEBI" id="CHEBI:246422"/>
        <note>ligand shared between dimeric partners</note>
    </ligand>
</feature>
<dbReference type="UniPathway" id="UPA00575"/>
<keyword evidence="7" id="KW-1185">Reference proteome</keyword>
<dbReference type="GO" id="GO:0006231">
    <property type="term" value="P:dTMP biosynthetic process"/>
    <property type="evidence" value="ECO:0007669"/>
    <property type="project" value="UniProtKB-UniRule"/>
</dbReference>
<comment type="subunit">
    <text evidence="4">Homodimer.</text>
</comment>
<dbReference type="PANTHER" id="PTHR11548">
    <property type="entry name" value="THYMIDYLATE SYNTHASE 1"/>
    <property type="match status" value="1"/>
</dbReference>
<feature type="binding site" description="in other chain" evidence="4">
    <location>
        <begin position="180"/>
        <end position="183"/>
    </location>
    <ligand>
        <name>dUMP</name>
        <dbReference type="ChEBI" id="CHEBI:246422"/>
        <note>ligand shared between dimeric partners</note>
    </ligand>
</feature>
<dbReference type="EC" id="2.1.1.45" evidence="1 4"/>
<feature type="binding site" description="in other chain" evidence="4">
    <location>
        <begin position="221"/>
        <end position="223"/>
    </location>
    <ligand>
        <name>dUMP</name>
        <dbReference type="ChEBI" id="CHEBI:246422"/>
        <note>ligand shared between dimeric partners</note>
    </ligand>
</feature>
<dbReference type="AlphaFoldDB" id="A0A5K7YP29"/>
<dbReference type="InterPro" id="IPR036926">
    <property type="entry name" value="Thymidate_synth/dCMP_Mease_sf"/>
</dbReference>
<keyword evidence="2 4" id="KW-0489">Methyltransferase</keyword>
<feature type="domain" description="Thymidylate synthase/dCMP hydroxymethylase" evidence="5">
    <location>
        <begin position="2"/>
        <end position="283"/>
    </location>
</feature>
<evidence type="ECO:0000256" key="1">
    <source>
        <dbReference type="ARBA" id="ARBA00011947"/>
    </source>
</evidence>
<keyword evidence="4" id="KW-0545">Nucleotide biosynthesis</keyword>
<evidence type="ECO:0000256" key="4">
    <source>
        <dbReference type="HAMAP-Rule" id="MF_00008"/>
    </source>
</evidence>
<gene>
    <name evidence="4 6" type="primary">thyA</name>
    <name evidence="6" type="ORF">DSCA_20440</name>
</gene>
<dbReference type="InterPro" id="IPR023451">
    <property type="entry name" value="Thymidate_synth/dCMP_Mease_dom"/>
</dbReference>
<dbReference type="EMBL" id="AP021874">
    <property type="protein sequence ID" value="BBO68114.1"/>
    <property type="molecule type" value="Genomic_DNA"/>
</dbReference>
<proteinExistence type="inferred from homology"/>
<comment type="caution">
    <text evidence="4">Lacks conserved residue(s) required for the propagation of feature annotation.</text>
</comment>
<dbReference type="Gene3D" id="3.30.572.10">
    <property type="entry name" value="Thymidylate synthase/dCMP hydroxymethylase domain"/>
    <property type="match status" value="1"/>
</dbReference>
<dbReference type="NCBIfam" id="NF002498">
    <property type="entry name" value="PRK01827.1-4"/>
    <property type="match status" value="1"/>
</dbReference>
<dbReference type="OrthoDB" id="9774633at2"/>
<reference evidence="6 7" key="1">
    <citation type="submission" date="2019-11" db="EMBL/GenBank/DDBJ databases">
        <title>Comparative genomics of hydrocarbon-degrading Desulfosarcina strains.</title>
        <authorList>
            <person name="Watanabe M."/>
            <person name="Kojima H."/>
            <person name="Fukui M."/>
        </authorList>
    </citation>
    <scope>NUCLEOTIDE SEQUENCE [LARGE SCALE GENOMIC DNA]</scope>
    <source>
        <strain evidence="6 7">PL12</strain>
    </source>
</reference>
<dbReference type="GO" id="GO:0005829">
    <property type="term" value="C:cytosol"/>
    <property type="evidence" value="ECO:0007669"/>
    <property type="project" value="TreeGrafter"/>
</dbReference>
<comment type="catalytic activity">
    <reaction evidence="4">
        <text>dUMP + (6R)-5,10-methylene-5,6,7,8-tetrahydrofolate = 7,8-dihydrofolate + dTMP</text>
        <dbReference type="Rhea" id="RHEA:12104"/>
        <dbReference type="ChEBI" id="CHEBI:15636"/>
        <dbReference type="ChEBI" id="CHEBI:57451"/>
        <dbReference type="ChEBI" id="CHEBI:63528"/>
        <dbReference type="ChEBI" id="CHEBI:246422"/>
        <dbReference type="EC" id="2.1.1.45"/>
    </reaction>
</comment>
<name>A0A5K7YP29_9BACT</name>
<comment type="pathway">
    <text evidence="4">Pyrimidine metabolism; dTTP biosynthesis.</text>
</comment>
<evidence type="ECO:0000313" key="6">
    <source>
        <dbReference type="EMBL" id="BBO68114.1"/>
    </source>
</evidence>
<dbReference type="Pfam" id="PF00303">
    <property type="entry name" value="Thymidylat_synt"/>
    <property type="match status" value="1"/>
</dbReference>
<comment type="similarity">
    <text evidence="4">Belongs to the thymidylate synthase family. Bacterial-type ThyA subfamily.</text>
</comment>
<keyword evidence="3 4" id="KW-0808">Transferase</keyword>
<dbReference type="KEGG" id="dalk:DSCA_20440"/>
<dbReference type="SUPFAM" id="SSF55831">
    <property type="entry name" value="Thymidylate synthase/dCMP hydroxymethylase"/>
    <property type="match status" value="1"/>
</dbReference>
<feature type="binding site" evidence="4">
    <location>
        <position position="282"/>
    </location>
    <ligand>
        <name>(6R)-5,10-methylene-5,6,7,8-tetrahydrofolate</name>
        <dbReference type="ChEBI" id="CHEBI:15636"/>
    </ligand>
</feature>
<dbReference type="GO" id="GO:0004799">
    <property type="term" value="F:thymidylate synthase activity"/>
    <property type="evidence" value="ECO:0007669"/>
    <property type="project" value="UniProtKB-UniRule"/>
</dbReference>
<feature type="binding site" description="in other chain" evidence="4">
    <location>
        <position position="22"/>
    </location>
    <ligand>
        <name>dUMP</name>
        <dbReference type="ChEBI" id="CHEBI:246422"/>
        <note>ligand shared between dimeric partners</note>
    </ligand>
</feature>
<sequence>MQAYLDLCRRVIDEGVWVKNTRTGKRCLTVINADFEYDVSDGSLPVLTTKKLFWKPAIAEMLGYLRGYQSAAQFRALGCNTWNANANDNAGWLANPFRVGEDDMGRCYGVQGRRWRNPEGKEIDQLRKIVDNLSRGIDDRREVMTFYNPGEIDRACLAACMHTHTFSLLGDALYLTSYQRSDDLPLGHGFNQVQVGWLLMIMAQITGKKPAKAFHKIVNAHIYEDQLDQVKNIQLKRDPYPLPKLKINPDIKSLSDLENWVTLDDFELQGYRHHPAIQYPFSV</sequence>
<protein>
    <recommendedName>
        <fullName evidence="1 4">Thymidylate synthase</fullName>
        <shortName evidence="4">TS</shortName>
        <shortName evidence="4">TSase</shortName>
        <ecNumber evidence="1 4">2.1.1.45</ecNumber>
    </recommendedName>
</protein>
<keyword evidence="4" id="KW-0963">Cytoplasm</keyword>
<evidence type="ECO:0000259" key="5">
    <source>
        <dbReference type="Pfam" id="PF00303"/>
    </source>
</evidence>
<dbReference type="GO" id="GO:0006235">
    <property type="term" value="P:dTTP biosynthetic process"/>
    <property type="evidence" value="ECO:0007669"/>
    <property type="project" value="UniProtKB-UniRule"/>
</dbReference>
<dbReference type="InterPro" id="IPR045097">
    <property type="entry name" value="Thymidate_synth/dCMP_Mease"/>
</dbReference>
<dbReference type="PRINTS" id="PR00108">
    <property type="entry name" value="THYMDSNTHASE"/>
</dbReference>
<comment type="subcellular location">
    <subcellularLocation>
        <location evidence="4">Cytoplasm</location>
    </subcellularLocation>
</comment>
<evidence type="ECO:0000313" key="7">
    <source>
        <dbReference type="Proteomes" id="UP000427906"/>
    </source>
</evidence>
<dbReference type="GO" id="GO:0032259">
    <property type="term" value="P:methylation"/>
    <property type="evidence" value="ECO:0007669"/>
    <property type="project" value="UniProtKB-KW"/>
</dbReference>
<dbReference type="NCBIfam" id="TIGR03284">
    <property type="entry name" value="thym_sym"/>
    <property type="match status" value="1"/>
</dbReference>
<dbReference type="InterPro" id="IPR000398">
    <property type="entry name" value="Thymidylate_synthase"/>
</dbReference>
<dbReference type="RefSeq" id="WP_155316306.1">
    <property type="nucleotide sequence ID" value="NZ_AP021874.1"/>
</dbReference>
<dbReference type="CDD" id="cd00351">
    <property type="entry name" value="TS_Pyrimidine_HMase"/>
    <property type="match status" value="1"/>
</dbReference>
<dbReference type="HAMAP" id="MF_00008">
    <property type="entry name" value="Thymidy_synth_bact"/>
    <property type="match status" value="1"/>
</dbReference>
<comment type="function">
    <text evidence="4">Catalyzes the reductive methylation of 2'-deoxyuridine-5'-monophosphate (dUMP) to 2'-deoxythymidine-5'-monophosphate (dTMP) while utilizing 5,10-methylenetetrahydrofolate (mTHF) as the methyl donor and reductant in the reaction, yielding dihydrofolate (DHF) as a by-product. This enzymatic reaction provides an intracellular de novo source of dTMP, an essential precursor for DNA biosynthesis.</text>
</comment>
<feature type="binding site" evidence="4">
    <location>
        <begin position="140"/>
        <end position="141"/>
    </location>
    <ligand>
        <name>dUMP</name>
        <dbReference type="ChEBI" id="CHEBI:246422"/>
        <note>ligand shared between dimeric partners</note>
    </ligand>
</feature>
<dbReference type="PANTHER" id="PTHR11548:SF9">
    <property type="entry name" value="THYMIDYLATE SYNTHASE"/>
    <property type="match status" value="1"/>
</dbReference>
<dbReference type="Proteomes" id="UP000427906">
    <property type="component" value="Chromosome"/>
</dbReference>
<accession>A0A5K7YP29</accession>
<evidence type="ECO:0000256" key="3">
    <source>
        <dbReference type="ARBA" id="ARBA00022679"/>
    </source>
</evidence>
<feature type="binding site" evidence="4">
    <location>
        <position position="183"/>
    </location>
    <ligand>
        <name>(6R)-5,10-methylene-5,6,7,8-tetrahydrofolate</name>
        <dbReference type="ChEBI" id="CHEBI:15636"/>
    </ligand>
</feature>